<organism evidence="1 2">
    <name type="scientific">Nitrosomonas marina</name>
    <dbReference type="NCBI Taxonomy" id="917"/>
    <lineage>
        <taxon>Bacteria</taxon>
        <taxon>Pseudomonadati</taxon>
        <taxon>Pseudomonadota</taxon>
        <taxon>Betaproteobacteria</taxon>
        <taxon>Nitrosomonadales</taxon>
        <taxon>Nitrosomonadaceae</taxon>
        <taxon>Nitrosomonas</taxon>
    </lineage>
</organism>
<dbReference type="EMBL" id="FOCP01000008">
    <property type="protein sequence ID" value="SEN13942.1"/>
    <property type="molecule type" value="Genomic_DNA"/>
</dbReference>
<sequence length="195" mass="21533">MIAQRTMIADIHNSPKMVAQRKQIHSIQNSPRITAQYRQAKPDSIRPSPVFPATVAQRVIKLDGADIDTAQLLAESADKAEKIIIANWDWSETVHDFTTNEARNLSAKQSLLNAIQVAKSKDKDVPALFSAANLKFLTKAEGRLPTLYFVQGADSGRLRQQHGGGPAVSSEVNKIDYFLPQNPRCSISTRSPCRP</sequence>
<name>A0A1H8E399_9PROT</name>
<evidence type="ECO:0000313" key="2">
    <source>
        <dbReference type="Proteomes" id="UP000199459"/>
    </source>
</evidence>
<reference evidence="1 2" key="1">
    <citation type="submission" date="2016-10" db="EMBL/GenBank/DDBJ databases">
        <authorList>
            <person name="de Groot N.N."/>
        </authorList>
    </citation>
    <scope>NUCLEOTIDE SEQUENCE [LARGE SCALE GENOMIC DNA]</scope>
    <source>
        <strain evidence="1 2">Nm22</strain>
    </source>
</reference>
<dbReference type="RefSeq" id="WP_090630655.1">
    <property type="nucleotide sequence ID" value="NZ_FOCP01000008.1"/>
</dbReference>
<dbReference type="AlphaFoldDB" id="A0A1H8E399"/>
<protein>
    <submittedName>
        <fullName evidence="1">Uncharacterized protein</fullName>
    </submittedName>
</protein>
<dbReference type="Proteomes" id="UP000199459">
    <property type="component" value="Unassembled WGS sequence"/>
</dbReference>
<proteinExistence type="predicted"/>
<gene>
    <name evidence="1" type="ORF">SAMN05216325_108106</name>
</gene>
<evidence type="ECO:0000313" key="1">
    <source>
        <dbReference type="EMBL" id="SEN13942.1"/>
    </source>
</evidence>
<accession>A0A1H8E399</accession>